<gene>
    <name evidence="1" type="ORF">F5148DRAFT_1147505</name>
</gene>
<dbReference type="EMBL" id="JAGFNK010000041">
    <property type="protein sequence ID" value="KAI9510505.1"/>
    <property type="molecule type" value="Genomic_DNA"/>
</dbReference>
<dbReference type="Proteomes" id="UP001207468">
    <property type="component" value="Unassembled WGS sequence"/>
</dbReference>
<evidence type="ECO:0000313" key="2">
    <source>
        <dbReference type="Proteomes" id="UP001207468"/>
    </source>
</evidence>
<protein>
    <submittedName>
        <fullName evidence="1">Uncharacterized protein</fullName>
    </submittedName>
</protein>
<comment type="caution">
    <text evidence="1">The sequence shown here is derived from an EMBL/GenBank/DDBJ whole genome shotgun (WGS) entry which is preliminary data.</text>
</comment>
<sequence length="321" mass="34558">MAANKTITSHQCVSSTVTLVLQPSLARGQGANNAPQEVPPHLLQARIGRALIAVHWGVICPFPRRGSACHAAAAACQACNQTAVVIVVVHDAQDLAVEEDVQLGEGMHPCMPCAGRGSARTHSAPSSGMCGQRSGKSSLYLRKKKAHTHKHAKIMITCGLVVVACAIPWSHRHHHYLRGKQKARSPLYAKPTPGKRPPASCIIGIASQDSWTDTADLVFALEEVGREGQEGGKEGEKVKEKSTPGEAGIWCLGRKQRETCRTTCMNGRDIWEEGQGRKARRRSSIGTAAYPRRPICRLPAHAAANPFHRYGPSCAVCVRKG</sequence>
<name>A0ACC0UFZ0_9AGAM</name>
<organism evidence="1 2">
    <name type="scientific">Russula earlei</name>
    <dbReference type="NCBI Taxonomy" id="71964"/>
    <lineage>
        <taxon>Eukaryota</taxon>
        <taxon>Fungi</taxon>
        <taxon>Dikarya</taxon>
        <taxon>Basidiomycota</taxon>
        <taxon>Agaricomycotina</taxon>
        <taxon>Agaricomycetes</taxon>
        <taxon>Russulales</taxon>
        <taxon>Russulaceae</taxon>
        <taxon>Russula</taxon>
    </lineage>
</organism>
<reference evidence="1" key="1">
    <citation type="submission" date="2021-03" db="EMBL/GenBank/DDBJ databases">
        <title>Evolutionary priming and transition to the ectomycorrhizal habit in an iconic lineage of mushroom-forming fungi: is preadaptation a requirement?</title>
        <authorList>
            <consortium name="DOE Joint Genome Institute"/>
            <person name="Looney B.P."/>
            <person name="Miyauchi S."/>
            <person name="Morin E."/>
            <person name="Drula E."/>
            <person name="Courty P.E."/>
            <person name="Chicoki N."/>
            <person name="Fauchery L."/>
            <person name="Kohler A."/>
            <person name="Kuo A."/>
            <person name="LaButti K."/>
            <person name="Pangilinan J."/>
            <person name="Lipzen A."/>
            <person name="Riley R."/>
            <person name="Andreopoulos W."/>
            <person name="He G."/>
            <person name="Johnson J."/>
            <person name="Barry K.W."/>
            <person name="Grigoriev I.V."/>
            <person name="Nagy L."/>
            <person name="Hibbett D."/>
            <person name="Henrissat B."/>
            <person name="Matheny P.B."/>
            <person name="Labbe J."/>
            <person name="Martin A.F."/>
        </authorList>
    </citation>
    <scope>NUCLEOTIDE SEQUENCE</scope>
    <source>
        <strain evidence="1">BPL698</strain>
    </source>
</reference>
<accession>A0ACC0UFZ0</accession>
<evidence type="ECO:0000313" key="1">
    <source>
        <dbReference type="EMBL" id="KAI9510505.1"/>
    </source>
</evidence>
<proteinExistence type="predicted"/>
<keyword evidence="2" id="KW-1185">Reference proteome</keyword>